<organism evidence="2">
    <name type="scientific">Vitrella brassicaformis</name>
    <dbReference type="NCBI Taxonomy" id="1169539"/>
    <lineage>
        <taxon>Eukaryota</taxon>
        <taxon>Sar</taxon>
        <taxon>Alveolata</taxon>
        <taxon>Colpodellida</taxon>
        <taxon>Vitrellaceae</taxon>
        <taxon>Vitrella</taxon>
    </lineage>
</organism>
<gene>
    <name evidence="2" type="ORF">VBRA1451_LOCUS2921</name>
</gene>
<feature type="transmembrane region" description="Helical" evidence="1">
    <location>
        <begin position="68"/>
        <end position="86"/>
    </location>
</feature>
<dbReference type="AlphaFoldDB" id="A0A7S1JMN3"/>
<name>A0A7S1JMN3_9ALVE</name>
<keyword evidence="1" id="KW-1133">Transmembrane helix</keyword>
<proteinExistence type="predicted"/>
<keyword evidence="1" id="KW-0812">Transmembrane</keyword>
<evidence type="ECO:0000313" key="2">
    <source>
        <dbReference type="EMBL" id="CAD9047867.1"/>
    </source>
</evidence>
<accession>A0A7S1JMN3</accession>
<protein>
    <submittedName>
        <fullName evidence="2">Uncharacterized protein</fullName>
    </submittedName>
</protein>
<evidence type="ECO:0000256" key="1">
    <source>
        <dbReference type="SAM" id="Phobius"/>
    </source>
</evidence>
<dbReference type="EMBL" id="HBGB01005039">
    <property type="protein sequence ID" value="CAD9047867.1"/>
    <property type="molecule type" value="Transcribed_RNA"/>
</dbReference>
<keyword evidence="1" id="KW-0472">Membrane</keyword>
<feature type="transmembrane region" description="Helical" evidence="1">
    <location>
        <begin position="98"/>
        <end position="124"/>
    </location>
</feature>
<reference evidence="2" key="1">
    <citation type="submission" date="2021-01" db="EMBL/GenBank/DDBJ databases">
        <authorList>
            <person name="Corre E."/>
            <person name="Pelletier E."/>
            <person name="Niang G."/>
            <person name="Scheremetjew M."/>
            <person name="Finn R."/>
            <person name="Kale V."/>
            <person name="Holt S."/>
            <person name="Cochrane G."/>
            <person name="Meng A."/>
            <person name="Brown T."/>
            <person name="Cohen L."/>
        </authorList>
    </citation>
    <scope>NUCLEOTIDE SEQUENCE</scope>
    <source>
        <strain evidence="2">CCMP3346</strain>
    </source>
</reference>
<sequence length="185" mass="19995">MNSEKLRLRAEARQKKVLQAQQDRLTRIAPSAEAPAPDQPSTGAPIGVTRNDFSLECFYRHGVAETTLWRALMCSSVLGGILSVVWEEIFCQALPLAPWHIAMLIGAAAILVLRILPSVLTLLVGGSNKDQDAMRGAGGVLAGLDLIGRYVGVISRAMKVALHLFLFFLSRAAAQTIISRCKTLS</sequence>